<dbReference type="PROSITE" id="PS50294">
    <property type="entry name" value="WD_REPEATS_REGION"/>
    <property type="match status" value="1"/>
</dbReference>
<dbReference type="InterPro" id="IPR019775">
    <property type="entry name" value="WD40_repeat_CS"/>
</dbReference>
<accession>A0A6J1W874</accession>
<dbReference type="InterPro" id="IPR015943">
    <property type="entry name" value="WD40/YVTN_repeat-like_dom_sf"/>
</dbReference>
<evidence type="ECO:0000256" key="1">
    <source>
        <dbReference type="ARBA" id="ARBA00022574"/>
    </source>
</evidence>
<proteinExistence type="predicted"/>
<dbReference type="PROSITE" id="PS50082">
    <property type="entry name" value="WD_REPEATS_2"/>
    <property type="match status" value="1"/>
</dbReference>
<evidence type="ECO:0000256" key="3">
    <source>
        <dbReference type="PROSITE-ProRule" id="PRU00221"/>
    </source>
</evidence>
<gene>
    <name evidence="5" type="primary">LOC113509751</name>
</gene>
<dbReference type="FunCoup" id="A0A6J1W874">
    <property type="interactions" value="995"/>
</dbReference>
<dbReference type="Pfam" id="PF00400">
    <property type="entry name" value="WD40"/>
    <property type="match status" value="2"/>
</dbReference>
<keyword evidence="1 3" id="KW-0853">WD repeat</keyword>
<evidence type="ECO:0000313" key="5">
    <source>
        <dbReference type="RefSeq" id="XP_026748963.2"/>
    </source>
</evidence>
<dbReference type="InParanoid" id="A0A6J1W874"/>
<dbReference type="PANTHER" id="PTHR19854">
    <property type="entry name" value="TRANSDUCIN BETA-LIKE 3"/>
    <property type="match status" value="1"/>
</dbReference>
<sequence>MALLPPDPVYTIRNVDNVPVYSLAFSFLPGGLERLLAGSKNGYVYAYNLQTNRVQQKIQVGQAPILHIIHTDTHFITQEKGGNYKIFSLTNNGYEEDATIAIDYPGFCRFEANTKLNILYVPDSESKIHIYNFSGEKTGSLEPDSAAPKLGDPMCMKFIEFPCDRPCLLVGYEAGWLLLWDLNTSQCIGKLQTKQCPMSVEYHLDQQRGIIGTASNVIQIFSISRKDLTLAHKADITIKNPGVNKVLSRSDGKVFTSGGWDGHIRIFSWFSLRPLVVLTEHKQAVQDIAYSSEKVSQWNANIMAAGGLDGAITLWNLYNNKN</sequence>
<dbReference type="KEGG" id="gmw:113509751"/>
<evidence type="ECO:0000313" key="4">
    <source>
        <dbReference type="Proteomes" id="UP001652740"/>
    </source>
</evidence>
<keyword evidence="2" id="KW-0677">Repeat</keyword>
<dbReference type="InterPro" id="IPR036322">
    <property type="entry name" value="WD40_repeat_dom_sf"/>
</dbReference>
<dbReference type="PROSITE" id="PS00678">
    <property type="entry name" value="WD_REPEATS_1"/>
    <property type="match status" value="1"/>
</dbReference>
<name>A0A6J1W874_GALME</name>
<evidence type="ECO:0000256" key="2">
    <source>
        <dbReference type="ARBA" id="ARBA00022737"/>
    </source>
</evidence>
<dbReference type="PANTHER" id="PTHR19854:SF1">
    <property type="entry name" value="GUANINE NUCLEOTIDE-BINDING PROTEIN SUBUNIT BETA-LIKE PROTEIN 1"/>
    <property type="match status" value="1"/>
</dbReference>
<dbReference type="SMART" id="SM00320">
    <property type="entry name" value="WD40"/>
    <property type="match status" value="4"/>
</dbReference>
<keyword evidence="4" id="KW-1185">Reference proteome</keyword>
<dbReference type="SUPFAM" id="SSF50978">
    <property type="entry name" value="WD40 repeat-like"/>
    <property type="match status" value="1"/>
</dbReference>
<organism evidence="4 5">
    <name type="scientific">Galleria mellonella</name>
    <name type="common">Greater wax moth</name>
    <dbReference type="NCBI Taxonomy" id="7137"/>
    <lineage>
        <taxon>Eukaryota</taxon>
        <taxon>Metazoa</taxon>
        <taxon>Ecdysozoa</taxon>
        <taxon>Arthropoda</taxon>
        <taxon>Hexapoda</taxon>
        <taxon>Insecta</taxon>
        <taxon>Pterygota</taxon>
        <taxon>Neoptera</taxon>
        <taxon>Endopterygota</taxon>
        <taxon>Lepidoptera</taxon>
        <taxon>Glossata</taxon>
        <taxon>Ditrysia</taxon>
        <taxon>Pyraloidea</taxon>
        <taxon>Pyralidae</taxon>
        <taxon>Galleriinae</taxon>
        <taxon>Galleria</taxon>
    </lineage>
</organism>
<dbReference type="Proteomes" id="UP001652740">
    <property type="component" value="Unplaced"/>
</dbReference>
<dbReference type="RefSeq" id="XP_026748963.2">
    <property type="nucleotide sequence ID" value="XM_026893162.3"/>
</dbReference>
<feature type="repeat" description="WD" evidence="3">
    <location>
        <begin position="278"/>
        <end position="322"/>
    </location>
</feature>
<protein>
    <submittedName>
        <fullName evidence="5">Guanine nucleotide-binding protein subunit beta-like protein 1</fullName>
    </submittedName>
</protein>
<dbReference type="InterPro" id="IPR001680">
    <property type="entry name" value="WD40_rpt"/>
</dbReference>
<reference evidence="5" key="1">
    <citation type="submission" date="2025-08" db="UniProtKB">
        <authorList>
            <consortium name="RefSeq"/>
        </authorList>
    </citation>
    <scope>IDENTIFICATION</scope>
    <source>
        <tissue evidence="5">Whole larvae</tissue>
    </source>
</reference>
<dbReference type="AlphaFoldDB" id="A0A6J1W874"/>
<dbReference type="Gene3D" id="2.130.10.10">
    <property type="entry name" value="YVTN repeat-like/Quinoprotein amine dehydrogenase"/>
    <property type="match status" value="2"/>
</dbReference>
<dbReference type="GeneID" id="113509751"/>